<feature type="transmembrane region" description="Helical" evidence="2">
    <location>
        <begin position="92"/>
        <end position="112"/>
    </location>
</feature>
<feature type="transmembrane region" description="Helical" evidence="2">
    <location>
        <begin position="61"/>
        <end position="86"/>
    </location>
</feature>
<dbReference type="KEGG" id="agm:DCE93_05450"/>
<dbReference type="Proteomes" id="UP000244729">
    <property type="component" value="Chromosome"/>
</dbReference>
<keyword evidence="4" id="KW-1185">Reference proteome</keyword>
<evidence type="ECO:0000313" key="4">
    <source>
        <dbReference type="Proteomes" id="UP000244729"/>
    </source>
</evidence>
<keyword evidence="2" id="KW-1133">Transmembrane helix</keyword>
<reference evidence="3 4" key="1">
    <citation type="submission" date="2018-04" db="EMBL/GenBank/DDBJ databases">
        <authorList>
            <person name="Li J."/>
        </authorList>
    </citation>
    <scope>NUCLEOTIDE SEQUENCE [LARGE SCALE GENOMIC DNA]</scope>
    <source>
        <strain evidence="4">30A</strain>
    </source>
</reference>
<keyword evidence="2" id="KW-0812">Transmembrane</keyword>
<dbReference type="Pfam" id="PF07332">
    <property type="entry name" value="Phage_holin_3_6"/>
    <property type="match status" value="1"/>
</dbReference>
<dbReference type="OrthoDB" id="3216929at2"/>
<evidence type="ECO:0000313" key="3">
    <source>
        <dbReference type="EMBL" id="AWB95167.1"/>
    </source>
</evidence>
<evidence type="ECO:0000256" key="2">
    <source>
        <dbReference type="SAM" id="Phobius"/>
    </source>
</evidence>
<accession>A0A2S0WV17</accession>
<dbReference type="EMBL" id="CP028913">
    <property type="protein sequence ID" value="AWB95167.1"/>
    <property type="molecule type" value="Genomic_DNA"/>
</dbReference>
<feature type="compositionally biased region" description="Polar residues" evidence="1">
    <location>
        <begin position="9"/>
        <end position="21"/>
    </location>
</feature>
<organism evidence="3 4">
    <name type="scientific">Agromyces badenianii</name>
    <dbReference type="NCBI Taxonomy" id="2080742"/>
    <lineage>
        <taxon>Bacteria</taxon>
        <taxon>Bacillati</taxon>
        <taxon>Actinomycetota</taxon>
        <taxon>Actinomycetes</taxon>
        <taxon>Micrococcales</taxon>
        <taxon>Microbacteriaceae</taxon>
        <taxon>Agromyces</taxon>
    </lineage>
</organism>
<gene>
    <name evidence="3" type="ORF">DCE93_05450</name>
</gene>
<dbReference type="InterPro" id="IPR009937">
    <property type="entry name" value="Phage_holin_3_6"/>
</dbReference>
<sequence>MMTEPYLPNGTQTPSERQAETTSLGDLLAEVSRDVSTLMRQEVELAKAEIRETTKRAGRGAGLLGGASVAGILALAFLSVALWWALGYLMGNAWSAVIVAVLWGIVALVLALTGKKQIEQISGLPQTVDTVKEIPDALKRNEENR</sequence>
<dbReference type="AlphaFoldDB" id="A0A2S0WV17"/>
<feature type="region of interest" description="Disordered" evidence="1">
    <location>
        <begin position="1"/>
        <end position="21"/>
    </location>
</feature>
<evidence type="ECO:0000256" key="1">
    <source>
        <dbReference type="SAM" id="MobiDB-lite"/>
    </source>
</evidence>
<name>A0A2S0WV17_9MICO</name>
<keyword evidence="2" id="KW-0472">Membrane</keyword>
<proteinExistence type="predicted"/>
<protein>
    <submittedName>
        <fullName evidence="3">Uncharacterized protein</fullName>
    </submittedName>
</protein>